<keyword evidence="4" id="KW-1185">Reference proteome</keyword>
<feature type="compositionally biased region" description="Low complexity" evidence="1">
    <location>
        <begin position="228"/>
        <end position="237"/>
    </location>
</feature>
<dbReference type="HOGENOM" id="CLU_1046091_0_0_1"/>
<organism evidence="3 4">
    <name type="scientific">Laccaria amethystina LaAM-08-1</name>
    <dbReference type="NCBI Taxonomy" id="1095629"/>
    <lineage>
        <taxon>Eukaryota</taxon>
        <taxon>Fungi</taxon>
        <taxon>Dikarya</taxon>
        <taxon>Basidiomycota</taxon>
        <taxon>Agaricomycotina</taxon>
        <taxon>Agaricomycetes</taxon>
        <taxon>Agaricomycetidae</taxon>
        <taxon>Agaricales</taxon>
        <taxon>Agaricineae</taxon>
        <taxon>Hydnangiaceae</taxon>
        <taxon>Laccaria</taxon>
    </lineage>
</organism>
<reference evidence="3 4" key="1">
    <citation type="submission" date="2014-04" db="EMBL/GenBank/DDBJ databases">
        <authorList>
            <consortium name="DOE Joint Genome Institute"/>
            <person name="Kuo A."/>
            <person name="Kohler A."/>
            <person name="Nagy L.G."/>
            <person name="Floudas D."/>
            <person name="Copeland A."/>
            <person name="Barry K.W."/>
            <person name="Cichocki N."/>
            <person name="Veneault-Fourrey C."/>
            <person name="LaButti K."/>
            <person name="Lindquist E.A."/>
            <person name="Lipzen A."/>
            <person name="Lundell T."/>
            <person name="Morin E."/>
            <person name="Murat C."/>
            <person name="Sun H."/>
            <person name="Tunlid A."/>
            <person name="Henrissat B."/>
            <person name="Grigoriev I.V."/>
            <person name="Hibbett D.S."/>
            <person name="Martin F."/>
            <person name="Nordberg H.P."/>
            <person name="Cantor M.N."/>
            <person name="Hua S.X."/>
        </authorList>
    </citation>
    <scope>NUCLEOTIDE SEQUENCE [LARGE SCALE GENOMIC DNA]</scope>
    <source>
        <strain evidence="3 4">LaAM-08-1</strain>
    </source>
</reference>
<feature type="signal peptide" evidence="2">
    <location>
        <begin position="1"/>
        <end position="29"/>
    </location>
</feature>
<evidence type="ECO:0000313" key="3">
    <source>
        <dbReference type="EMBL" id="KIJ96007.1"/>
    </source>
</evidence>
<dbReference type="AlphaFoldDB" id="A0A0C9XIM3"/>
<evidence type="ECO:0000313" key="4">
    <source>
        <dbReference type="Proteomes" id="UP000054477"/>
    </source>
</evidence>
<feature type="compositionally biased region" description="Polar residues" evidence="1">
    <location>
        <begin position="188"/>
        <end position="200"/>
    </location>
</feature>
<reference evidence="4" key="2">
    <citation type="submission" date="2015-01" db="EMBL/GenBank/DDBJ databases">
        <title>Evolutionary Origins and Diversification of the Mycorrhizal Mutualists.</title>
        <authorList>
            <consortium name="DOE Joint Genome Institute"/>
            <consortium name="Mycorrhizal Genomics Consortium"/>
            <person name="Kohler A."/>
            <person name="Kuo A."/>
            <person name="Nagy L.G."/>
            <person name="Floudas D."/>
            <person name="Copeland A."/>
            <person name="Barry K.W."/>
            <person name="Cichocki N."/>
            <person name="Veneault-Fourrey C."/>
            <person name="LaButti K."/>
            <person name="Lindquist E.A."/>
            <person name="Lipzen A."/>
            <person name="Lundell T."/>
            <person name="Morin E."/>
            <person name="Murat C."/>
            <person name="Riley R."/>
            <person name="Ohm R."/>
            <person name="Sun H."/>
            <person name="Tunlid A."/>
            <person name="Henrissat B."/>
            <person name="Grigoriev I.V."/>
            <person name="Hibbett D.S."/>
            <person name="Martin F."/>
        </authorList>
    </citation>
    <scope>NUCLEOTIDE SEQUENCE [LARGE SCALE GENOMIC DNA]</scope>
    <source>
        <strain evidence="4">LaAM-08-1</strain>
    </source>
</reference>
<gene>
    <name evidence="3" type="ORF">K443DRAFT_682611</name>
</gene>
<proteinExistence type="predicted"/>
<evidence type="ECO:0000256" key="1">
    <source>
        <dbReference type="SAM" id="MobiDB-lite"/>
    </source>
</evidence>
<sequence>MLAFTPHLATVAALCSLLAVTILPASTIAAAVVESEGFYPFLPNGIHRNTIGGGKRNEQLGGVPGTIQLKSLEGGHSTALVLKNLNDGERFALAESDDTSGTQLFLAQVQSTVSIPLEFNTLPGTSVYLRVAPFRTSDYCVTAGLDTAHVNSPFTVEPCSDFKSANAHKTQVFRYNKQTGIIQALRPITSSNGSTPSNDAPTGPYHGRPLTFVPGVAKTKDDKDSSLDTDATTANAETEAEAETETDAQSGSSTSTQ</sequence>
<evidence type="ECO:0000256" key="2">
    <source>
        <dbReference type="SAM" id="SignalP"/>
    </source>
</evidence>
<dbReference type="EMBL" id="KN838735">
    <property type="protein sequence ID" value="KIJ96007.1"/>
    <property type="molecule type" value="Genomic_DNA"/>
</dbReference>
<keyword evidence="2" id="KW-0732">Signal</keyword>
<name>A0A0C9XIM3_9AGAR</name>
<feature type="chain" id="PRO_5002222845" evidence="2">
    <location>
        <begin position="30"/>
        <end position="257"/>
    </location>
</feature>
<protein>
    <submittedName>
        <fullName evidence="3">Unplaced genomic scaffold K443scaffold_200, whole genome shotgun sequence</fullName>
    </submittedName>
</protein>
<dbReference type="OrthoDB" id="3362371at2759"/>
<feature type="region of interest" description="Disordered" evidence="1">
    <location>
        <begin position="187"/>
        <end position="257"/>
    </location>
</feature>
<dbReference type="Proteomes" id="UP000054477">
    <property type="component" value="Unassembled WGS sequence"/>
</dbReference>
<accession>A0A0C9XIM3</accession>